<gene>
    <name evidence="8" type="ORF">SAMN06296008_10918</name>
</gene>
<dbReference type="Proteomes" id="UP000192708">
    <property type="component" value="Unassembled WGS sequence"/>
</dbReference>
<dbReference type="Pfam" id="PF00005">
    <property type="entry name" value="ABC_tran"/>
    <property type="match status" value="1"/>
</dbReference>
<proteinExistence type="inferred from homology"/>
<dbReference type="SMART" id="SM00382">
    <property type="entry name" value="AAA"/>
    <property type="match status" value="1"/>
</dbReference>
<reference evidence="8 9" key="1">
    <citation type="submission" date="2017-04" db="EMBL/GenBank/DDBJ databases">
        <authorList>
            <person name="Afonso C.L."/>
            <person name="Miller P.J."/>
            <person name="Scott M.A."/>
            <person name="Spackman E."/>
            <person name="Goraichik I."/>
            <person name="Dimitrov K.M."/>
            <person name="Suarez D.L."/>
            <person name="Swayne D.E."/>
        </authorList>
    </citation>
    <scope>NUCLEOTIDE SEQUENCE [LARGE SCALE GENOMIC DNA]</scope>
    <source>
        <strain evidence="8 9">VK13</strain>
    </source>
</reference>
<sequence>MGTISVTQVAKAYKQYPSRLARLAEWLMPTRSPRHQLKWVLQDVTFTVMPGEALGIVGLNGAGKSTLLKIITGTTLPTAGQVHITGRVAALLELGLGFHPDFTGRQNVVMAGQLLGYSLQDLTELMPDIEAFAEIGDYLDQPVRTYSSGMQMRLAFSVATVRRPDVLIVDEALSVGDAYFQHKSFERIRAFQKQGTTLLMVSHDKQAIQSICDRALLLKAGRVVMEGAPEAVMDYYNGLLSEHQEQSLRQSTDNAGQVKTVSGTGEASIEEIELCDLTGQPLDIVFVGQPVRARILVKVNATIDSLVLGFGIKDRLGQMMFGTNTYYTSQVLQHPELGTHYTYEVEFAANLGVGSYSIHTSLVRNFSHIETNYQWVDGALVFEVVNKDKYEFVGCNWNELTFNIKKSAPKLAIQALGSTVAIAKQDATLGRKLVVLDVGCRWGFAQKFMAANDLFQIFGFDPDPKECERLAKYYADPAITLIPLALAQTVGSRTLFITQEPACSSLLEPNPDLTEHYPALACARQVSTTEIETTTLDLWAAKNKVAIVDYIKIDTQGSELEILKGAEDMLQKVRCLEVEVEFNPIYLGQPIFSEVDIFLRSQGFVLWKLSNHVHYSRQGSPDKPLGEDHIFYDDKQAVKHTVYGGQIYWANAHYVKQHVLSTTPRSPQESALDIALFDTLGMPDVVDHLRQRPGTEDVK</sequence>
<dbReference type="InterPro" id="IPR029063">
    <property type="entry name" value="SAM-dependent_MTases_sf"/>
</dbReference>
<evidence type="ECO:0000256" key="1">
    <source>
        <dbReference type="ARBA" id="ARBA00005417"/>
    </source>
</evidence>
<dbReference type="Pfam" id="PF14524">
    <property type="entry name" value="Wzt_C"/>
    <property type="match status" value="1"/>
</dbReference>
<dbReference type="STRING" id="1938817.SAMN06296008_10918"/>
<evidence type="ECO:0000313" key="9">
    <source>
        <dbReference type="Proteomes" id="UP000192708"/>
    </source>
</evidence>
<dbReference type="GO" id="GO:0016020">
    <property type="term" value="C:membrane"/>
    <property type="evidence" value="ECO:0007669"/>
    <property type="project" value="InterPro"/>
</dbReference>
<keyword evidence="9" id="KW-1185">Reference proteome</keyword>
<dbReference type="InterPro" id="IPR015860">
    <property type="entry name" value="ABC_transpr_TagH-like"/>
</dbReference>
<dbReference type="GO" id="GO:0140359">
    <property type="term" value="F:ABC-type transporter activity"/>
    <property type="evidence" value="ECO:0007669"/>
    <property type="project" value="InterPro"/>
</dbReference>
<evidence type="ECO:0000256" key="6">
    <source>
        <dbReference type="ARBA" id="ARBA00022840"/>
    </source>
</evidence>
<dbReference type="InterPro" id="IPR050683">
    <property type="entry name" value="Bact_Polysacc_Export_ATP-bd"/>
</dbReference>
<name>A0A1W2AL52_9BURK</name>
<dbReference type="InterPro" id="IPR027417">
    <property type="entry name" value="P-loop_NTPase"/>
</dbReference>
<keyword evidence="5" id="KW-0547">Nucleotide-binding</keyword>
<dbReference type="Pfam" id="PF05050">
    <property type="entry name" value="Methyltransf_21"/>
    <property type="match status" value="1"/>
</dbReference>
<keyword evidence="8" id="KW-0489">Methyltransferase</keyword>
<evidence type="ECO:0000259" key="7">
    <source>
        <dbReference type="PROSITE" id="PS50893"/>
    </source>
</evidence>
<evidence type="ECO:0000256" key="2">
    <source>
        <dbReference type="ARBA" id="ARBA00022448"/>
    </source>
</evidence>
<dbReference type="Gene3D" id="3.40.50.300">
    <property type="entry name" value="P-loop containing nucleotide triphosphate hydrolases"/>
    <property type="match status" value="1"/>
</dbReference>
<keyword evidence="6" id="KW-0067">ATP-binding</keyword>
<keyword evidence="4" id="KW-0997">Cell inner membrane</keyword>
<dbReference type="NCBIfam" id="TIGR01444">
    <property type="entry name" value="fkbM_fam"/>
    <property type="match status" value="1"/>
</dbReference>
<dbReference type="PROSITE" id="PS50893">
    <property type="entry name" value="ABC_TRANSPORTER_2"/>
    <property type="match status" value="1"/>
</dbReference>
<dbReference type="Gene3D" id="3.40.50.150">
    <property type="entry name" value="Vaccinia Virus protein VP39"/>
    <property type="match status" value="1"/>
</dbReference>
<dbReference type="InterPro" id="IPR017871">
    <property type="entry name" value="ABC_transporter-like_CS"/>
</dbReference>
<evidence type="ECO:0000256" key="4">
    <source>
        <dbReference type="ARBA" id="ARBA00022519"/>
    </source>
</evidence>
<dbReference type="SUPFAM" id="SSF52540">
    <property type="entry name" value="P-loop containing nucleoside triphosphate hydrolases"/>
    <property type="match status" value="1"/>
</dbReference>
<dbReference type="AlphaFoldDB" id="A0A1W2AL52"/>
<dbReference type="InterPro" id="IPR003439">
    <property type="entry name" value="ABC_transporter-like_ATP-bd"/>
</dbReference>
<keyword evidence="4" id="KW-0472">Membrane</keyword>
<dbReference type="CDD" id="cd03220">
    <property type="entry name" value="ABC_KpsT_Wzt"/>
    <property type="match status" value="1"/>
</dbReference>
<dbReference type="InterPro" id="IPR006342">
    <property type="entry name" value="FkbM_mtfrase"/>
</dbReference>
<dbReference type="InterPro" id="IPR003593">
    <property type="entry name" value="AAA+_ATPase"/>
</dbReference>
<dbReference type="GO" id="GO:0032259">
    <property type="term" value="P:methylation"/>
    <property type="evidence" value="ECO:0007669"/>
    <property type="project" value="UniProtKB-KW"/>
</dbReference>
<evidence type="ECO:0000256" key="5">
    <source>
        <dbReference type="ARBA" id="ARBA00022741"/>
    </source>
</evidence>
<comment type="similarity">
    <text evidence="1">Belongs to the ABC transporter superfamily.</text>
</comment>
<dbReference type="Gene3D" id="2.70.50.60">
    <property type="entry name" value="abc- transporter (atp binding component) like domain"/>
    <property type="match status" value="1"/>
</dbReference>
<dbReference type="InterPro" id="IPR029439">
    <property type="entry name" value="Wzt_C"/>
</dbReference>
<accession>A0A1W2AL52</accession>
<dbReference type="GO" id="GO:0008168">
    <property type="term" value="F:methyltransferase activity"/>
    <property type="evidence" value="ECO:0007669"/>
    <property type="project" value="UniProtKB-KW"/>
</dbReference>
<organism evidence="8 9">
    <name type="scientific">Polynucleobacter kasalickyi</name>
    <dbReference type="NCBI Taxonomy" id="1938817"/>
    <lineage>
        <taxon>Bacteria</taxon>
        <taxon>Pseudomonadati</taxon>
        <taxon>Pseudomonadota</taxon>
        <taxon>Betaproteobacteria</taxon>
        <taxon>Burkholderiales</taxon>
        <taxon>Burkholderiaceae</taxon>
        <taxon>Polynucleobacter</taxon>
    </lineage>
</organism>
<dbReference type="RefSeq" id="WP_084283812.1">
    <property type="nucleotide sequence ID" value="NZ_FWXJ01000009.1"/>
</dbReference>
<keyword evidence="8" id="KW-0808">Transferase</keyword>
<evidence type="ECO:0000256" key="3">
    <source>
        <dbReference type="ARBA" id="ARBA00022475"/>
    </source>
</evidence>
<keyword evidence="2" id="KW-0813">Transport</keyword>
<dbReference type="GO" id="GO:0016887">
    <property type="term" value="F:ATP hydrolysis activity"/>
    <property type="evidence" value="ECO:0007669"/>
    <property type="project" value="InterPro"/>
</dbReference>
<dbReference type="PANTHER" id="PTHR46743">
    <property type="entry name" value="TEICHOIC ACIDS EXPORT ATP-BINDING PROTEIN TAGH"/>
    <property type="match status" value="1"/>
</dbReference>
<dbReference type="PROSITE" id="PS00211">
    <property type="entry name" value="ABC_TRANSPORTER_1"/>
    <property type="match status" value="1"/>
</dbReference>
<evidence type="ECO:0000313" key="8">
    <source>
        <dbReference type="EMBL" id="SMC60958.1"/>
    </source>
</evidence>
<keyword evidence="3" id="KW-1003">Cell membrane</keyword>
<dbReference type="OrthoDB" id="9778870at2"/>
<feature type="domain" description="ABC transporter" evidence="7">
    <location>
        <begin position="18"/>
        <end position="245"/>
    </location>
</feature>
<protein>
    <submittedName>
        <fullName evidence="8">Methyltransferase, FkbM family</fullName>
    </submittedName>
</protein>
<dbReference type="GO" id="GO:0005524">
    <property type="term" value="F:ATP binding"/>
    <property type="evidence" value="ECO:0007669"/>
    <property type="project" value="UniProtKB-KW"/>
</dbReference>
<dbReference type="PANTHER" id="PTHR46743:SF2">
    <property type="entry name" value="TEICHOIC ACIDS EXPORT ATP-BINDING PROTEIN TAGH"/>
    <property type="match status" value="1"/>
</dbReference>
<dbReference type="SUPFAM" id="SSF53335">
    <property type="entry name" value="S-adenosyl-L-methionine-dependent methyltransferases"/>
    <property type="match status" value="1"/>
</dbReference>
<dbReference type="EMBL" id="FWXJ01000009">
    <property type="protein sequence ID" value="SMC60958.1"/>
    <property type="molecule type" value="Genomic_DNA"/>
</dbReference>
<dbReference type="CDD" id="cd10147">
    <property type="entry name" value="Wzt_C-like"/>
    <property type="match status" value="1"/>
</dbReference>